<dbReference type="InterPro" id="IPR007278">
    <property type="entry name" value="DUF397"/>
</dbReference>
<evidence type="ECO:0000259" key="1">
    <source>
        <dbReference type="Pfam" id="PF04149"/>
    </source>
</evidence>
<accession>A0A318LTM2</accession>
<dbReference type="AlphaFoldDB" id="A0A318LTM2"/>
<feature type="domain" description="DUF397" evidence="1">
    <location>
        <begin position="23"/>
        <end position="76"/>
    </location>
</feature>
<comment type="caution">
    <text evidence="2">The sequence shown here is derived from an EMBL/GenBank/DDBJ whole genome shotgun (WGS) entry which is preliminary data.</text>
</comment>
<dbReference type="OrthoDB" id="4570646at2"/>
<dbReference type="EMBL" id="MASU01000011">
    <property type="protein sequence ID" value="PXY26337.1"/>
    <property type="molecule type" value="Genomic_DNA"/>
</dbReference>
<dbReference type="Pfam" id="PF04149">
    <property type="entry name" value="DUF397"/>
    <property type="match status" value="1"/>
</dbReference>
<keyword evidence="3" id="KW-1185">Reference proteome</keyword>
<reference evidence="2 3" key="1">
    <citation type="submission" date="2016-07" db="EMBL/GenBank/DDBJ databases">
        <title>Draft genome sequence of Prauserella sp. YIM 121212, isolated from alkaline soil.</title>
        <authorList>
            <person name="Ruckert C."/>
            <person name="Albersmeier A."/>
            <person name="Jiang C.-L."/>
            <person name="Jiang Y."/>
            <person name="Kalinowski J."/>
            <person name="Schneider O."/>
            <person name="Winkler A."/>
            <person name="Zotchev S.B."/>
        </authorList>
    </citation>
    <scope>NUCLEOTIDE SEQUENCE [LARGE SCALE GENOMIC DNA]</scope>
    <source>
        <strain evidence="2 3">YIM 121212</strain>
    </source>
</reference>
<proteinExistence type="predicted"/>
<name>A0A318LTM2_9PSEU</name>
<protein>
    <submittedName>
        <fullName evidence="2">DUF397 domain-containing protein</fullName>
    </submittedName>
</protein>
<evidence type="ECO:0000313" key="2">
    <source>
        <dbReference type="EMBL" id="PXY26337.1"/>
    </source>
</evidence>
<sequence>MADYAARADYYDPSTAVSMFDAAGWQKSFASEPNGGSCVEVNLGADKVGVRDTKLADSPVFVFNTREWEAFLIAVKAGQFDLPA</sequence>
<organism evidence="2 3">
    <name type="scientific">Prauserella flavalba</name>
    <dbReference type="NCBI Taxonomy" id="1477506"/>
    <lineage>
        <taxon>Bacteria</taxon>
        <taxon>Bacillati</taxon>
        <taxon>Actinomycetota</taxon>
        <taxon>Actinomycetes</taxon>
        <taxon>Pseudonocardiales</taxon>
        <taxon>Pseudonocardiaceae</taxon>
        <taxon>Prauserella</taxon>
    </lineage>
</organism>
<dbReference type="Proteomes" id="UP000247892">
    <property type="component" value="Unassembled WGS sequence"/>
</dbReference>
<gene>
    <name evidence="2" type="ORF">BA062_24630</name>
</gene>
<evidence type="ECO:0000313" key="3">
    <source>
        <dbReference type="Proteomes" id="UP000247892"/>
    </source>
</evidence>
<dbReference type="RefSeq" id="WP_110340822.1">
    <property type="nucleotide sequence ID" value="NZ_JBHVKT010000025.1"/>
</dbReference>